<evidence type="ECO:0000313" key="2">
    <source>
        <dbReference type="EMBL" id="OZJ04311.1"/>
    </source>
</evidence>
<organism evidence="2 3">
    <name type="scientific">Bifiguratus adelaidae</name>
    <dbReference type="NCBI Taxonomy" id="1938954"/>
    <lineage>
        <taxon>Eukaryota</taxon>
        <taxon>Fungi</taxon>
        <taxon>Fungi incertae sedis</taxon>
        <taxon>Mucoromycota</taxon>
        <taxon>Mucoromycotina</taxon>
        <taxon>Endogonomycetes</taxon>
        <taxon>Endogonales</taxon>
        <taxon>Endogonales incertae sedis</taxon>
        <taxon>Bifiguratus</taxon>
    </lineage>
</organism>
<feature type="signal peptide" evidence="1">
    <location>
        <begin position="1"/>
        <end position="18"/>
    </location>
</feature>
<evidence type="ECO:0000256" key="1">
    <source>
        <dbReference type="SAM" id="SignalP"/>
    </source>
</evidence>
<accession>A0A261Y145</accession>
<gene>
    <name evidence="2" type="ORF">BZG36_03167</name>
</gene>
<dbReference type="Proteomes" id="UP000242875">
    <property type="component" value="Unassembled WGS sequence"/>
</dbReference>
<protein>
    <submittedName>
        <fullName evidence="2">Uncharacterized protein</fullName>
    </submittedName>
</protein>
<proteinExistence type="predicted"/>
<keyword evidence="1" id="KW-0732">Signal</keyword>
<comment type="caution">
    <text evidence="2">The sequence shown here is derived from an EMBL/GenBank/DDBJ whole genome shotgun (WGS) entry which is preliminary data.</text>
</comment>
<name>A0A261Y145_9FUNG</name>
<dbReference type="OrthoDB" id="3044029at2759"/>
<keyword evidence="3" id="KW-1185">Reference proteome</keyword>
<dbReference type="AlphaFoldDB" id="A0A261Y145"/>
<dbReference type="EMBL" id="MVBO01000045">
    <property type="protein sequence ID" value="OZJ04311.1"/>
    <property type="molecule type" value="Genomic_DNA"/>
</dbReference>
<sequence>MKTFTFVSLAALVAVASAQNPITGYLTDASNFCLWLPPQPGMGTISDNEWQAQAFCTTPSSEAPGAHAMPSGFIQSAHFVSGTNYVQVTGQINPTVYGMQSTDYGGQMDPRAPTGAVCAGYAGFVSLIEPATATYCIRCCNGNWKDNSLCGTGRSQDGCAVIVPGDYSGPFDLSSMTGSSAANTTQPAAIVASSSASPSAATGASSVAGSASAAFSAINSAMSSVGVSAASSAAASSSASHSASASASAGMSLRTSTAVLGAGVLAVLCAL</sequence>
<reference evidence="2 3" key="1">
    <citation type="journal article" date="2017" name="Mycologia">
        <title>Bifiguratus adelaidae, gen. et sp. nov., a new member of Mucoromycotina in endophytic and soil-dwelling habitats.</title>
        <authorList>
            <person name="Torres-Cruz T.J."/>
            <person name="Billingsley Tobias T.L."/>
            <person name="Almatruk M."/>
            <person name="Hesse C."/>
            <person name="Kuske C.R."/>
            <person name="Desiro A."/>
            <person name="Benucci G.M."/>
            <person name="Bonito G."/>
            <person name="Stajich J.E."/>
            <person name="Dunlap C."/>
            <person name="Arnold A.E."/>
            <person name="Porras-Alfaro A."/>
        </authorList>
    </citation>
    <scope>NUCLEOTIDE SEQUENCE [LARGE SCALE GENOMIC DNA]</scope>
    <source>
        <strain evidence="2 3">AZ0501</strain>
    </source>
</reference>
<feature type="chain" id="PRO_5013170388" evidence="1">
    <location>
        <begin position="19"/>
        <end position="271"/>
    </location>
</feature>
<evidence type="ECO:0000313" key="3">
    <source>
        <dbReference type="Proteomes" id="UP000242875"/>
    </source>
</evidence>